<comment type="catalytic activity">
    <reaction evidence="4">
        <text>a 2-deoxystreptamine antibiotic + acetyl-CoA = an N(3)-acetyl-2-deoxystreptamine antibiotic + CoA + H(+)</text>
        <dbReference type="Rhea" id="RHEA:12665"/>
        <dbReference type="ChEBI" id="CHEBI:15378"/>
        <dbReference type="ChEBI" id="CHEBI:57287"/>
        <dbReference type="ChEBI" id="CHEBI:57288"/>
        <dbReference type="ChEBI" id="CHEBI:57921"/>
        <dbReference type="ChEBI" id="CHEBI:77452"/>
        <dbReference type="EC" id="2.3.1.81"/>
    </reaction>
</comment>
<name>A0ABR9P7H6_9ACTN</name>
<proteinExistence type="inferred from homology"/>
<dbReference type="SUPFAM" id="SSF110710">
    <property type="entry name" value="TTHA0583/YokD-like"/>
    <property type="match status" value="1"/>
</dbReference>
<dbReference type="PANTHER" id="PTHR11104">
    <property type="entry name" value="AMINOGLYCOSIDE N3-ACETYLTRANSFERASE"/>
    <property type="match status" value="1"/>
</dbReference>
<evidence type="ECO:0000313" key="6">
    <source>
        <dbReference type="Proteomes" id="UP000806528"/>
    </source>
</evidence>
<dbReference type="EMBL" id="JADBGI010000010">
    <property type="protein sequence ID" value="MBE2999764.1"/>
    <property type="molecule type" value="Genomic_DNA"/>
</dbReference>
<keyword evidence="4" id="KW-0046">Antibiotic resistance</keyword>
<keyword evidence="6" id="KW-1185">Reference proteome</keyword>
<keyword evidence="2 4" id="KW-0808">Transferase</keyword>
<dbReference type="RefSeq" id="WP_193122386.1">
    <property type="nucleotide sequence ID" value="NZ_JADBGI010000010.1"/>
</dbReference>
<protein>
    <recommendedName>
        <fullName evidence="4">Aminoglycoside N(3)-acetyltransferase</fullName>
        <ecNumber evidence="4">2.3.1.-</ecNumber>
    </recommendedName>
</protein>
<dbReference type="Pfam" id="PF02522">
    <property type="entry name" value="Antibiotic_NAT"/>
    <property type="match status" value="1"/>
</dbReference>
<evidence type="ECO:0000256" key="2">
    <source>
        <dbReference type="ARBA" id="ARBA00022679"/>
    </source>
</evidence>
<evidence type="ECO:0000256" key="1">
    <source>
        <dbReference type="ARBA" id="ARBA00006383"/>
    </source>
</evidence>
<dbReference type="Proteomes" id="UP000806528">
    <property type="component" value="Unassembled WGS sequence"/>
</dbReference>
<dbReference type="InterPro" id="IPR028345">
    <property type="entry name" value="Antibiotic_NAT-like"/>
</dbReference>
<accession>A0ABR9P7H6</accession>
<evidence type="ECO:0000313" key="5">
    <source>
        <dbReference type="EMBL" id="MBE2999764.1"/>
    </source>
</evidence>
<reference evidence="5 6" key="1">
    <citation type="submission" date="2020-09" db="EMBL/GenBank/DDBJ databases">
        <title>Diversity and distribution of actinomycetes associated with coral in the coast of Hainan.</title>
        <authorList>
            <person name="Li F."/>
        </authorList>
    </citation>
    <scope>NUCLEOTIDE SEQUENCE [LARGE SCALE GENOMIC DNA]</scope>
    <source>
        <strain evidence="5 6">HNM0947</strain>
    </source>
</reference>
<comment type="similarity">
    <text evidence="1 4">Belongs to the antibiotic N-acetyltransferase family.</text>
</comment>
<organism evidence="5 6">
    <name type="scientific">Nocardiopsis coralli</name>
    <dbReference type="NCBI Taxonomy" id="2772213"/>
    <lineage>
        <taxon>Bacteria</taxon>
        <taxon>Bacillati</taxon>
        <taxon>Actinomycetota</taxon>
        <taxon>Actinomycetes</taxon>
        <taxon>Streptosporangiales</taxon>
        <taxon>Nocardiopsidaceae</taxon>
        <taxon>Nocardiopsis</taxon>
    </lineage>
</organism>
<sequence>MADRTLCTRASLTADLTRLGLAPGTTVLVHSSLKSLGWVCGGAPAVVLALADAVGPEGTVVVPTQSGEYSDPAGWQNPPVPESWWETIREHMPAYDPAVTPTAGMGRVADQLRTWPGAVRSAHPQVSFAALGARARELMEPHPLDDGLGPDSPLGRMAGSGAQVLFLGTGYATCTAFHLAEYRLPVTPRMTCGAPVRDASGERVWQQYTDVALDERDFTGIGMALERARHVTVGPVGTATARLFPMGEAVDFATGWMRRHRTVPKPS</sequence>
<evidence type="ECO:0000256" key="4">
    <source>
        <dbReference type="RuleBase" id="RU365031"/>
    </source>
</evidence>
<dbReference type="EC" id="2.3.1.-" evidence="4"/>
<dbReference type="InterPro" id="IPR003679">
    <property type="entry name" value="Amioglycoside_AcTrfase"/>
</dbReference>
<keyword evidence="3 4" id="KW-0012">Acyltransferase</keyword>
<gene>
    <name evidence="5" type="ORF">IDM40_13735</name>
</gene>
<dbReference type="PANTHER" id="PTHR11104:SF0">
    <property type="entry name" value="SPBETA PROPHAGE-DERIVED AMINOGLYCOSIDE N(3')-ACETYLTRANSFERASE-LIKE PROTEIN YOKD"/>
    <property type="match status" value="1"/>
</dbReference>
<evidence type="ECO:0000256" key="3">
    <source>
        <dbReference type="ARBA" id="ARBA00023315"/>
    </source>
</evidence>
<comment type="caution">
    <text evidence="5">The sequence shown here is derived from an EMBL/GenBank/DDBJ whole genome shotgun (WGS) entry which is preliminary data.</text>
</comment>